<organism evidence="1 2">
    <name type="scientific">Shigella dysenteriae WRSd3</name>
    <dbReference type="NCBI Taxonomy" id="1401327"/>
    <lineage>
        <taxon>Bacteria</taxon>
        <taxon>Pseudomonadati</taxon>
        <taxon>Pseudomonadota</taxon>
        <taxon>Gammaproteobacteria</taxon>
        <taxon>Enterobacterales</taxon>
        <taxon>Enterobacteriaceae</taxon>
        <taxon>Shigella</taxon>
    </lineage>
</organism>
<reference evidence="1 2" key="1">
    <citation type="submission" date="2013-10" db="EMBL/GenBank/DDBJ databases">
        <title>Draft genomes and the virulence plasmids of Sd1617 vaccine constructs: WRSd3 and WRSd5.</title>
        <authorList>
            <person name="Aksomboon Vongsawan A."/>
            <person name="Venkatesan M.M."/>
            <person name="Vaisvil B."/>
            <person name="Emel G."/>
            <person name="Kepatral V."/>
            <person name="Sethabutr O."/>
            <person name="Serichantalergs O."/>
            <person name="Mason C."/>
        </authorList>
    </citation>
    <scope>NUCLEOTIDE SEQUENCE [LARGE SCALE GENOMIC DNA]</scope>
    <source>
        <strain evidence="1 2">WRSd3</strain>
    </source>
</reference>
<gene>
    <name evidence="1" type="ORF">WRSd3_02770</name>
</gene>
<dbReference type="EMBL" id="AXUT01000234">
    <property type="protein sequence ID" value="ESU78563.1"/>
    <property type="molecule type" value="Genomic_DNA"/>
</dbReference>
<dbReference type="AlphaFoldDB" id="A0A090NWY3"/>
<accession>A0A090NWY3</accession>
<protein>
    <submittedName>
        <fullName evidence="1">Endoplasmin</fullName>
    </submittedName>
</protein>
<dbReference type="PATRIC" id="fig|1401327.3.peg.2573"/>
<dbReference type="InterPro" id="IPR019669">
    <property type="entry name" value="Uncharacterised_YodD"/>
</dbReference>
<name>A0A090NWY3_SHIDY</name>
<evidence type="ECO:0000313" key="1">
    <source>
        <dbReference type="EMBL" id="ESU78563.1"/>
    </source>
</evidence>
<dbReference type="Proteomes" id="UP000017944">
    <property type="component" value="Unassembled WGS sequence"/>
</dbReference>
<dbReference type="Pfam" id="PF10733">
    <property type="entry name" value="DUF2525"/>
    <property type="match status" value="1"/>
</dbReference>
<sequence>MRGKMMKTAKEYSDTAKREVSVDVDALLAAINEISESEVHRSQNDSEHVSVDGREYHTWRELADAFELDIHDFSVSEVNR</sequence>
<evidence type="ECO:0000313" key="2">
    <source>
        <dbReference type="Proteomes" id="UP000017944"/>
    </source>
</evidence>
<proteinExistence type="predicted"/>
<comment type="caution">
    <text evidence="1">The sequence shown here is derived from an EMBL/GenBank/DDBJ whole genome shotgun (WGS) entry which is preliminary data.</text>
</comment>